<keyword evidence="2" id="KW-0812">Transmembrane</keyword>
<dbReference type="AlphaFoldDB" id="A0A6A6EL40"/>
<dbReference type="OrthoDB" id="5201563at2759"/>
<protein>
    <submittedName>
        <fullName evidence="3">Uncharacterized protein</fullName>
    </submittedName>
</protein>
<gene>
    <name evidence="3" type="ORF">K469DRAFT_735822</name>
</gene>
<evidence type="ECO:0000256" key="1">
    <source>
        <dbReference type="SAM" id="MobiDB-lite"/>
    </source>
</evidence>
<accession>A0A6A6EL40</accession>
<dbReference type="EMBL" id="ML994616">
    <property type="protein sequence ID" value="KAF2192021.1"/>
    <property type="molecule type" value="Genomic_DNA"/>
</dbReference>
<reference evidence="3" key="1">
    <citation type="journal article" date="2020" name="Stud. Mycol.">
        <title>101 Dothideomycetes genomes: a test case for predicting lifestyles and emergence of pathogens.</title>
        <authorList>
            <person name="Haridas S."/>
            <person name="Albert R."/>
            <person name="Binder M."/>
            <person name="Bloem J."/>
            <person name="Labutti K."/>
            <person name="Salamov A."/>
            <person name="Andreopoulos B."/>
            <person name="Baker S."/>
            <person name="Barry K."/>
            <person name="Bills G."/>
            <person name="Bluhm B."/>
            <person name="Cannon C."/>
            <person name="Castanera R."/>
            <person name="Culley D."/>
            <person name="Daum C."/>
            <person name="Ezra D."/>
            <person name="Gonzalez J."/>
            <person name="Henrissat B."/>
            <person name="Kuo A."/>
            <person name="Liang C."/>
            <person name="Lipzen A."/>
            <person name="Lutzoni F."/>
            <person name="Magnuson J."/>
            <person name="Mondo S."/>
            <person name="Nolan M."/>
            <person name="Ohm R."/>
            <person name="Pangilinan J."/>
            <person name="Park H.-J."/>
            <person name="Ramirez L."/>
            <person name="Alfaro M."/>
            <person name="Sun H."/>
            <person name="Tritt A."/>
            <person name="Yoshinaga Y."/>
            <person name="Zwiers L.-H."/>
            <person name="Turgeon B."/>
            <person name="Goodwin S."/>
            <person name="Spatafora J."/>
            <person name="Crous P."/>
            <person name="Grigoriev I."/>
        </authorList>
    </citation>
    <scope>NUCLEOTIDE SEQUENCE</scope>
    <source>
        <strain evidence="3">CBS 207.26</strain>
    </source>
</reference>
<feature type="transmembrane region" description="Helical" evidence="2">
    <location>
        <begin position="76"/>
        <end position="95"/>
    </location>
</feature>
<dbReference type="Proteomes" id="UP000800200">
    <property type="component" value="Unassembled WGS sequence"/>
</dbReference>
<keyword evidence="2" id="KW-1133">Transmembrane helix</keyword>
<evidence type="ECO:0000313" key="4">
    <source>
        <dbReference type="Proteomes" id="UP000800200"/>
    </source>
</evidence>
<evidence type="ECO:0000313" key="3">
    <source>
        <dbReference type="EMBL" id="KAF2192021.1"/>
    </source>
</evidence>
<feature type="region of interest" description="Disordered" evidence="1">
    <location>
        <begin position="30"/>
        <end position="51"/>
    </location>
</feature>
<keyword evidence="4" id="KW-1185">Reference proteome</keyword>
<proteinExistence type="predicted"/>
<feature type="compositionally biased region" description="Basic and acidic residues" evidence="1">
    <location>
        <begin position="30"/>
        <end position="40"/>
    </location>
</feature>
<keyword evidence="2" id="KW-0472">Membrane</keyword>
<sequence>MSVTTTANPTTYNLQTVLADYELHHSEEHSSARDHLEIHNPSEWPTNHRRIPPYRPVNTELDQTQRRVYLNGVERAFVAVMFTGVFVNANLARLWRKTGGRIWDIGYRIGGEW</sequence>
<evidence type="ECO:0000256" key="2">
    <source>
        <dbReference type="SAM" id="Phobius"/>
    </source>
</evidence>
<organism evidence="3 4">
    <name type="scientific">Zopfia rhizophila CBS 207.26</name>
    <dbReference type="NCBI Taxonomy" id="1314779"/>
    <lineage>
        <taxon>Eukaryota</taxon>
        <taxon>Fungi</taxon>
        <taxon>Dikarya</taxon>
        <taxon>Ascomycota</taxon>
        <taxon>Pezizomycotina</taxon>
        <taxon>Dothideomycetes</taxon>
        <taxon>Dothideomycetes incertae sedis</taxon>
        <taxon>Zopfiaceae</taxon>
        <taxon>Zopfia</taxon>
    </lineage>
</organism>
<name>A0A6A6EL40_9PEZI</name>